<dbReference type="Pfam" id="PF00076">
    <property type="entry name" value="RRM_1"/>
    <property type="match status" value="1"/>
</dbReference>
<dbReference type="InterPro" id="IPR000504">
    <property type="entry name" value="RRM_dom"/>
</dbReference>
<dbReference type="InterPro" id="IPR012677">
    <property type="entry name" value="Nucleotide-bd_a/b_plait_sf"/>
</dbReference>
<gene>
    <name evidence="6" type="ORF">BLNAU_22034</name>
</gene>
<dbReference type="PANTHER" id="PTHR23147">
    <property type="entry name" value="SERINE/ARGININE RICH SPLICING FACTOR"/>
    <property type="match status" value="1"/>
</dbReference>
<keyword evidence="1" id="KW-0863">Zinc-finger</keyword>
<dbReference type="SMART" id="SM00360">
    <property type="entry name" value="RRM"/>
    <property type="match status" value="1"/>
</dbReference>
<evidence type="ECO:0000256" key="3">
    <source>
        <dbReference type="SAM" id="MobiDB-lite"/>
    </source>
</evidence>
<dbReference type="InterPro" id="IPR050907">
    <property type="entry name" value="SRSF"/>
</dbReference>
<evidence type="ECO:0000259" key="5">
    <source>
        <dbReference type="PROSITE" id="PS50158"/>
    </source>
</evidence>
<dbReference type="Proteomes" id="UP001281761">
    <property type="component" value="Unassembled WGS sequence"/>
</dbReference>
<accession>A0ABQ9WYH8</accession>
<proteinExistence type="predicted"/>
<protein>
    <recommendedName>
        <fullName evidence="8">RNA-binding protein</fullName>
    </recommendedName>
</protein>
<evidence type="ECO:0000313" key="6">
    <source>
        <dbReference type="EMBL" id="KAK2943060.1"/>
    </source>
</evidence>
<name>A0ABQ9WYH8_9EUKA</name>
<dbReference type="EMBL" id="JARBJD010000366">
    <property type="protein sequence ID" value="KAK2943060.1"/>
    <property type="molecule type" value="Genomic_DNA"/>
</dbReference>
<comment type="caution">
    <text evidence="6">The sequence shown here is derived from an EMBL/GenBank/DDBJ whole genome shotgun (WGS) entry which is preliminary data.</text>
</comment>
<dbReference type="SMART" id="SM00343">
    <property type="entry name" value="ZnF_C2HC"/>
    <property type="match status" value="1"/>
</dbReference>
<feature type="compositionally biased region" description="Basic and acidic residues" evidence="3">
    <location>
        <begin position="107"/>
        <end position="117"/>
    </location>
</feature>
<keyword evidence="7" id="KW-1185">Reference proteome</keyword>
<evidence type="ECO:0000313" key="7">
    <source>
        <dbReference type="Proteomes" id="UP001281761"/>
    </source>
</evidence>
<dbReference type="Pfam" id="PF00098">
    <property type="entry name" value="zf-CCHC"/>
    <property type="match status" value="1"/>
</dbReference>
<evidence type="ECO:0008006" key="8">
    <source>
        <dbReference type="Google" id="ProtNLM"/>
    </source>
</evidence>
<keyword evidence="1" id="KW-0862">Zinc</keyword>
<reference evidence="6 7" key="1">
    <citation type="journal article" date="2022" name="bioRxiv">
        <title>Genomics of Preaxostyla Flagellates Illuminates Evolutionary Transitions and the Path Towards Mitochondrial Loss.</title>
        <authorList>
            <person name="Novak L.V.F."/>
            <person name="Treitli S.C."/>
            <person name="Pyrih J."/>
            <person name="Halakuc P."/>
            <person name="Pipaliya S.V."/>
            <person name="Vacek V."/>
            <person name="Brzon O."/>
            <person name="Soukal P."/>
            <person name="Eme L."/>
            <person name="Dacks J.B."/>
            <person name="Karnkowska A."/>
            <person name="Elias M."/>
            <person name="Hampl V."/>
        </authorList>
    </citation>
    <scope>NUCLEOTIDE SEQUENCE [LARGE SCALE GENOMIC DNA]</scope>
    <source>
        <strain evidence="6">NAU3</strain>
        <tissue evidence="6">Gut</tissue>
    </source>
</reference>
<dbReference type="InterPro" id="IPR001878">
    <property type="entry name" value="Znf_CCHC"/>
</dbReference>
<sequence>MALFVAGITHEVTESQLREAFEKHGALRDVLSRGDYAFINFESESAAAEAKAALTDAEVGGCRLRIEWRRGDRRQSRNDDRTCFHCGRPGHMKRDCPSLRDAPYGRSYRDSDRDRYSRSRYSRHSRSLVHQIVAGEDHTHAPNRKIETITTHPDLTDATGLNIAKKEEETAVHQDHQCRESLEIEAVIEAGRGIEVAAAQDLLNTKVGDRDYYHC</sequence>
<dbReference type="SUPFAM" id="SSF54928">
    <property type="entry name" value="RNA-binding domain, RBD"/>
    <property type="match status" value="1"/>
</dbReference>
<evidence type="ECO:0000256" key="1">
    <source>
        <dbReference type="PROSITE-ProRule" id="PRU00047"/>
    </source>
</evidence>
<dbReference type="InterPro" id="IPR035979">
    <property type="entry name" value="RBD_domain_sf"/>
</dbReference>
<keyword evidence="1" id="KW-0479">Metal-binding</keyword>
<feature type="domain" description="CCHC-type" evidence="5">
    <location>
        <begin position="83"/>
        <end position="98"/>
    </location>
</feature>
<organism evidence="6 7">
    <name type="scientific">Blattamonas nauphoetae</name>
    <dbReference type="NCBI Taxonomy" id="2049346"/>
    <lineage>
        <taxon>Eukaryota</taxon>
        <taxon>Metamonada</taxon>
        <taxon>Preaxostyla</taxon>
        <taxon>Oxymonadida</taxon>
        <taxon>Blattamonas</taxon>
    </lineage>
</organism>
<feature type="domain" description="RRM" evidence="4">
    <location>
        <begin position="1"/>
        <end position="71"/>
    </location>
</feature>
<dbReference type="PROSITE" id="PS50158">
    <property type="entry name" value="ZF_CCHC"/>
    <property type="match status" value="1"/>
</dbReference>
<dbReference type="CDD" id="cd00590">
    <property type="entry name" value="RRM_SF"/>
    <property type="match status" value="1"/>
</dbReference>
<dbReference type="Gene3D" id="3.30.70.330">
    <property type="match status" value="1"/>
</dbReference>
<dbReference type="PROSITE" id="PS50102">
    <property type="entry name" value="RRM"/>
    <property type="match status" value="1"/>
</dbReference>
<feature type="region of interest" description="Disordered" evidence="3">
    <location>
        <begin position="97"/>
        <end position="121"/>
    </location>
</feature>
<keyword evidence="2" id="KW-0694">RNA-binding</keyword>
<dbReference type="Gene3D" id="4.10.60.10">
    <property type="entry name" value="Zinc finger, CCHC-type"/>
    <property type="match status" value="1"/>
</dbReference>
<evidence type="ECO:0000259" key="4">
    <source>
        <dbReference type="PROSITE" id="PS50102"/>
    </source>
</evidence>
<evidence type="ECO:0000256" key="2">
    <source>
        <dbReference type="PROSITE-ProRule" id="PRU00176"/>
    </source>
</evidence>